<evidence type="ECO:0000256" key="2">
    <source>
        <dbReference type="SAM" id="SignalP"/>
    </source>
</evidence>
<evidence type="ECO:0000313" key="5">
    <source>
        <dbReference type="Proteomes" id="UP000515514"/>
    </source>
</evidence>
<reference evidence="4 5" key="1">
    <citation type="submission" date="2020-04" db="EMBL/GenBank/DDBJ databases">
        <title>Genome sequence of Altibacter aquimarinus strain ALE3EI.</title>
        <authorList>
            <person name="Oh H.-M."/>
            <person name="Jang D."/>
        </authorList>
    </citation>
    <scope>NUCLEOTIDE SEQUENCE [LARGE SCALE GENOMIC DNA]</scope>
    <source>
        <strain evidence="4 5">ALE3EI</strain>
    </source>
</reference>
<gene>
    <name evidence="4" type="ORF">ALE3EI_2469</name>
</gene>
<feature type="chain" id="PRO_5028934693" description="Secretion system C-terminal sorting domain-containing protein" evidence="2">
    <location>
        <begin position="22"/>
        <end position="390"/>
    </location>
</feature>
<evidence type="ECO:0000313" key="4">
    <source>
        <dbReference type="EMBL" id="QNJ99005.1"/>
    </source>
</evidence>
<keyword evidence="5" id="KW-1185">Reference proteome</keyword>
<dbReference type="SUPFAM" id="SSF101898">
    <property type="entry name" value="NHL repeat"/>
    <property type="match status" value="1"/>
</dbReference>
<dbReference type="NCBIfam" id="TIGR04183">
    <property type="entry name" value="Por_Secre_tail"/>
    <property type="match status" value="1"/>
</dbReference>
<evidence type="ECO:0000256" key="1">
    <source>
        <dbReference type="ARBA" id="ARBA00022729"/>
    </source>
</evidence>
<feature type="domain" description="Secretion system C-terminal sorting" evidence="3">
    <location>
        <begin position="320"/>
        <end position="388"/>
    </location>
</feature>
<dbReference type="EMBL" id="CP052909">
    <property type="protein sequence ID" value="QNJ99005.1"/>
    <property type="molecule type" value="Genomic_DNA"/>
</dbReference>
<dbReference type="RefSeq" id="WP_186989136.1">
    <property type="nucleotide sequence ID" value="NZ_CP052909.1"/>
</dbReference>
<evidence type="ECO:0000259" key="3">
    <source>
        <dbReference type="Pfam" id="PF18962"/>
    </source>
</evidence>
<dbReference type="Pfam" id="PF18962">
    <property type="entry name" value="Por_Secre_tail"/>
    <property type="match status" value="1"/>
</dbReference>
<keyword evidence="1 2" id="KW-0732">Signal</keyword>
<dbReference type="KEGG" id="alti:ALE3EI_2469"/>
<dbReference type="InterPro" id="IPR026444">
    <property type="entry name" value="Secre_tail"/>
</dbReference>
<dbReference type="AlphaFoldDB" id="A0A7G8PXD9"/>
<dbReference type="Proteomes" id="UP000515514">
    <property type="component" value="Chromosome"/>
</dbReference>
<proteinExistence type="predicted"/>
<sequence length="390" mass="42400">MKISTLFITLSFLLITISNYAQEQITDVQELLSRMQENHMGSLNDVFNTEELQTLQAYFNSVNPPNEEELVLMNRRIASTKGNTPVAVVTMNPQDLTTLENLGPSTIPEFEGAGIVITMQNGAYVIDNGNNVYLRGISNNNYVPVGAVTNVPGGESITGLETLSNGDMYAISTNGMNSSHLLMINPNTWEAMPIGGNNGLVVPIALARDGADRLITVDIDDDNAYVMQAATGAPTLMGPIGFDANFGQGMGYDAEVDKVLLTAFNNTLGDSQLREMNTTTGLTVSLGTITPGIIDQFGYGSFYDADLLDLQGANSLDLSVYPNPVIDILNVQSNFFLYQIDIYALDGSKVMSITPQHPSTEIDMRALSSRFYLMTIQLEGTTYTHKLIKE</sequence>
<name>A0A7G8PXD9_9FLAO</name>
<accession>A0A7G8PXD9</accession>
<feature type="signal peptide" evidence="2">
    <location>
        <begin position="1"/>
        <end position="21"/>
    </location>
</feature>
<protein>
    <recommendedName>
        <fullName evidence="3">Secretion system C-terminal sorting domain-containing protein</fullName>
    </recommendedName>
</protein>
<organism evidence="4 5">
    <name type="scientific">Constantimarinum furrinae</name>
    <dbReference type="NCBI Taxonomy" id="2562285"/>
    <lineage>
        <taxon>Bacteria</taxon>
        <taxon>Pseudomonadati</taxon>
        <taxon>Bacteroidota</taxon>
        <taxon>Flavobacteriia</taxon>
        <taxon>Flavobacteriales</taxon>
        <taxon>Flavobacteriaceae</taxon>
        <taxon>Altibacter/Constantimarinum group</taxon>
        <taxon>Constantimarinum</taxon>
    </lineage>
</organism>